<dbReference type="Gene3D" id="2.60.120.10">
    <property type="entry name" value="Jelly Rolls"/>
    <property type="match status" value="1"/>
</dbReference>
<dbReference type="Proteomes" id="UP001489004">
    <property type="component" value="Unassembled WGS sequence"/>
</dbReference>
<dbReference type="PRINTS" id="PR01463">
    <property type="entry name" value="EAGCHANLFMLY"/>
</dbReference>
<keyword evidence="4 13" id="KW-0812">Transmembrane</keyword>
<evidence type="ECO:0000256" key="5">
    <source>
        <dbReference type="ARBA" id="ARBA00022826"/>
    </source>
</evidence>
<feature type="transmembrane region" description="Helical" evidence="13">
    <location>
        <begin position="156"/>
        <end position="174"/>
    </location>
</feature>
<keyword evidence="2" id="KW-0813">Transport</keyword>
<dbReference type="GO" id="GO:0005886">
    <property type="term" value="C:plasma membrane"/>
    <property type="evidence" value="ECO:0007669"/>
    <property type="project" value="TreeGrafter"/>
</dbReference>
<evidence type="ECO:0000256" key="11">
    <source>
        <dbReference type="ARBA" id="ARBA00023303"/>
    </source>
</evidence>
<dbReference type="CDD" id="cd00038">
    <property type="entry name" value="CAP_ED"/>
    <property type="match status" value="1"/>
</dbReference>
<dbReference type="Gene3D" id="1.10.287.70">
    <property type="match status" value="1"/>
</dbReference>
<keyword evidence="9" id="KW-0406">Ion transport</keyword>
<evidence type="ECO:0000256" key="4">
    <source>
        <dbReference type="ARBA" id="ARBA00022692"/>
    </source>
</evidence>
<keyword evidence="16" id="KW-1185">Reference proteome</keyword>
<evidence type="ECO:0000313" key="16">
    <source>
        <dbReference type="Proteomes" id="UP001489004"/>
    </source>
</evidence>
<dbReference type="Gene3D" id="1.10.287.630">
    <property type="entry name" value="Helix hairpin bin"/>
    <property type="match status" value="1"/>
</dbReference>
<feature type="region of interest" description="Disordered" evidence="12">
    <location>
        <begin position="639"/>
        <end position="661"/>
    </location>
</feature>
<evidence type="ECO:0000256" key="2">
    <source>
        <dbReference type="ARBA" id="ARBA00022448"/>
    </source>
</evidence>
<feature type="compositionally biased region" description="Basic and acidic residues" evidence="12">
    <location>
        <begin position="730"/>
        <end position="742"/>
    </location>
</feature>
<feature type="compositionally biased region" description="Basic and acidic residues" evidence="12">
    <location>
        <begin position="699"/>
        <end position="712"/>
    </location>
</feature>
<dbReference type="SMART" id="SM00100">
    <property type="entry name" value="cNMP"/>
    <property type="match status" value="1"/>
</dbReference>
<organism evidence="15 16">
    <name type="scientific">[Myrmecia] bisecta</name>
    <dbReference type="NCBI Taxonomy" id="41462"/>
    <lineage>
        <taxon>Eukaryota</taxon>
        <taxon>Viridiplantae</taxon>
        <taxon>Chlorophyta</taxon>
        <taxon>core chlorophytes</taxon>
        <taxon>Trebouxiophyceae</taxon>
        <taxon>Trebouxiales</taxon>
        <taxon>Trebouxiaceae</taxon>
        <taxon>Myrmecia</taxon>
    </lineage>
</organism>
<reference evidence="15 16" key="1">
    <citation type="journal article" date="2024" name="Nat. Commun.">
        <title>Phylogenomics reveals the evolutionary origins of lichenization in chlorophyte algae.</title>
        <authorList>
            <person name="Puginier C."/>
            <person name="Libourel C."/>
            <person name="Otte J."/>
            <person name="Skaloud P."/>
            <person name="Haon M."/>
            <person name="Grisel S."/>
            <person name="Petersen M."/>
            <person name="Berrin J.G."/>
            <person name="Delaux P.M."/>
            <person name="Dal Grande F."/>
            <person name="Keller J."/>
        </authorList>
    </citation>
    <scope>NUCLEOTIDE SEQUENCE [LARGE SCALE GENOMIC DNA]</scope>
    <source>
        <strain evidence="15 16">SAG 2043</strain>
    </source>
</reference>
<proteinExistence type="predicted"/>
<dbReference type="PROSITE" id="PS50042">
    <property type="entry name" value="CNMP_BINDING_3"/>
    <property type="match status" value="1"/>
</dbReference>
<dbReference type="Pfam" id="PF00027">
    <property type="entry name" value="cNMP_binding"/>
    <property type="match status" value="1"/>
</dbReference>
<dbReference type="SUPFAM" id="SSF81324">
    <property type="entry name" value="Voltage-gated potassium channels"/>
    <property type="match status" value="1"/>
</dbReference>
<dbReference type="PANTHER" id="PTHR10217:SF435">
    <property type="entry name" value="POTASSIUM VOLTAGE-GATED CHANNEL PROTEIN EAG"/>
    <property type="match status" value="1"/>
</dbReference>
<dbReference type="AlphaFoldDB" id="A0AAW1Q408"/>
<dbReference type="GO" id="GO:0005249">
    <property type="term" value="F:voltage-gated potassium channel activity"/>
    <property type="evidence" value="ECO:0007669"/>
    <property type="project" value="InterPro"/>
</dbReference>
<evidence type="ECO:0000256" key="1">
    <source>
        <dbReference type="ARBA" id="ARBA00004141"/>
    </source>
</evidence>
<evidence type="ECO:0000256" key="8">
    <source>
        <dbReference type="ARBA" id="ARBA00022989"/>
    </source>
</evidence>
<dbReference type="InterPro" id="IPR050818">
    <property type="entry name" value="KCNH_animal-type"/>
</dbReference>
<keyword evidence="10 13" id="KW-0472">Membrane</keyword>
<protein>
    <recommendedName>
        <fullName evidence="14">Cyclic nucleotide-binding domain-containing protein</fullName>
    </recommendedName>
</protein>
<feature type="transmembrane region" description="Helical" evidence="13">
    <location>
        <begin position="389"/>
        <end position="407"/>
    </location>
</feature>
<keyword evidence="8 13" id="KW-1133">Transmembrane helix</keyword>
<feature type="compositionally biased region" description="Polar residues" evidence="12">
    <location>
        <begin position="683"/>
        <end position="694"/>
    </location>
</feature>
<dbReference type="Pfam" id="PF00520">
    <property type="entry name" value="Ion_trans"/>
    <property type="match status" value="1"/>
</dbReference>
<keyword evidence="7" id="KW-0630">Potassium</keyword>
<feature type="region of interest" description="Disordered" evidence="12">
    <location>
        <begin position="675"/>
        <end position="790"/>
    </location>
</feature>
<dbReference type="InterPro" id="IPR003938">
    <property type="entry name" value="K_chnl_volt-dep_EAG/ELK/ERG"/>
</dbReference>
<keyword evidence="6" id="KW-0851">Voltage-gated channel</keyword>
<dbReference type="GO" id="GO:0034702">
    <property type="term" value="C:monoatomic ion channel complex"/>
    <property type="evidence" value="ECO:0007669"/>
    <property type="project" value="UniProtKB-KW"/>
</dbReference>
<dbReference type="EMBL" id="JALJOR010000005">
    <property type="protein sequence ID" value="KAK9816960.1"/>
    <property type="molecule type" value="Genomic_DNA"/>
</dbReference>
<evidence type="ECO:0000256" key="10">
    <source>
        <dbReference type="ARBA" id="ARBA00023136"/>
    </source>
</evidence>
<evidence type="ECO:0000256" key="9">
    <source>
        <dbReference type="ARBA" id="ARBA00023065"/>
    </source>
</evidence>
<comment type="subcellular location">
    <subcellularLocation>
        <location evidence="1">Membrane</location>
        <topology evidence="1">Multi-pass membrane protein</topology>
    </subcellularLocation>
</comment>
<keyword evidence="5" id="KW-0631">Potassium channel</keyword>
<evidence type="ECO:0000256" key="6">
    <source>
        <dbReference type="ARBA" id="ARBA00022882"/>
    </source>
</evidence>
<feature type="transmembrane region" description="Helical" evidence="13">
    <location>
        <begin position="307"/>
        <end position="334"/>
    </location>
</feature>
<sequence length="805" mass="89062">MGKESKEHGVSVRDSAQAWGRGSKRGPDDGPNLASHSDSNDRPQSGSPDWTTQDPGEGGLHDGGLPYTVRVVNLQSAADWRRFTRLSQRKGSSSGVNLRRLSRMFNRKHAAADVLDVEGGNSQSEGGPPSEHDQPRVGLCSIIPLPVLNPFSKFAIAWYTLMCIVDATYSAFLVPLDLAFNESPQYLSWLSIIDFIAGALFWLDILVQFRTGFVVSYNLKRRLIMAPDLVAEFYLRHGTFWADLISALPVIAQVVVVATPSANRAYVLRVILVLRLLRLVRVIDVVKAAMFMSLTGSTRKWIGRKMSVGVLFLCAIFYMAMVVLNLLACVWYWIATLEGEQNSWLNGETVPLTDKNQARKWVAALYFVTLTITTVGYGDISPVTAAEELVTVVIMLLGVLIFGFIIGTSQELMKHVSKDARKVALLRRKLQAMEVWAERRQIPSEVRGKIRAYYSQAWVYHVELQDDSFFSELPTTLRGEMAFQLTRTVFERSEIFSVLNDEAKKVVAERLTPVSLAAGHDLCREGDDADELWILQEGELLAIRHTRDVEMLCAPGIVGETAILADVIDECKIRPVTFRAVSPCKLWALTLKDVVHIFKIYPELRAALVQAFKEHLQCAQQQDPHRKWGDMLDHVSQVQDESGALHKGEGSETGSVTSKSMMEPDAPIAALEMEGDDIHSESESPSNANTSHQGNFGRLADERRDQDEREGSHGPGRAHSHDGDATDSPKGSRRDAPQRGDEAEADDPQPAPPQQSGPGVAQRWAEGKLARRTGSQPPVKHSGFGGDQSAADRILQALARLPSKE</sequence>
<evidence type="ECO:0000256" key="7">
    <source>
        <dbReference type="ARBA" id="ARBA00022958"/>
    </source>
</evidence>
<feature type="transmembrane region" description="Helical" evidence="13">
    <location>
        <begin position="186"/>
        <end position="219"/>
    </location>
</feature>
<feature type="compositionally biased region" description="Polar residues" evidence="12">
    <location>
        <begin position="34"/>
        <end position="54"/>
    </location>
</feature>
<comment type="caution">
    <text evidence="15">The sequence shown here is derived from an EMBL/GenBank/DDBJ whole genome shotgun (WGS) entry which is preliminary data.</text>
</comment>
<dbReference type="InterPro" id="IPR014710">
    <property type="entry name" value="RmlC-like_jellyroll"/>
</dbReference>
<accession>A0AAW1Q408</accession>
<dbReference type="GO" id="GO:0042391">
    <property type="term" value="P:regulation of membrane potential"/>
    <property type="evidence" value="ECO:0007669"/>
    <property type="project" value="TreeGrafter"/>
</dbReference>
<evidence type="ECO:0000256" key="12">
    <source>
        <dbReference type="SAM" id="MobiDB-lite"/>
    </source>
</evidence>
<name>A0AAW1Q408_9CHLO</name>
<evidence type="ECO:0000256" key="13">
    <source>
        <dbReference type="SAM" id="Phobius"/>
    </source>
</evidence>
<dbReference type="InterPro" id="IPR018490">
    <property type="entry name" value="cNMP-bd_dom_sf"/>
</dbReference>
<feature type="domain" description="Cyclic nucleotide-binding" evidence="14">
    <location>
        <begin position="495"/>
        <end position="615"/>
    </location>
</feature>
<dbReference type="InterPro" id="IPR005821">
    <property type="entry name" value="Ion_trans_dom"/>
</dbReference>
<feature type="region of interest" description="Disordered" evidence="12">
    <location>
        <begin position="116"/>
        <end position="135"/>
    </location>
</feature>
<keyword evidence="11" id="KW-0407">Ion channel</keyword>
<keyword evidence="3" id="KW-0633">Potassium transport</keyword>
<dbReference type="PANTHER" id="PTHR10217">
    <property type="entry name" value="VOLTAGE AND LIGAND GATED POTASSIUM CHANNEL"/>
    <property type="match status" value="1"/>
</dbReference>
<evidence type="ECO:0000256" key="3">
    <source>
        <dbReference type="ARBA" id="ARBA00022538"/>
    </source>
</evidence>
<feature type="transmembrane region" description="Helical" evidence="13">
    <location>
        <begin position="361"/>
        <end position="377"/>
    </location>
</feature>
<feature type="region of interest" description="Disordered" evidence="12">
    <location>
        <begin position="1"/>
        <end position="64"/>
    </location>
</feature>
<evidence type="ECO:0000259" key="14">
    <source>
        <dbReference type="PROSITE" id="PS50042"/>
    </source>
</evidence>
<gene>
    <name evidence="15" type="ORF">WJX72_007507</name>
</gene>
<feature type="compositionally biased region" description="Basic and acidic residues" evidence="12">
    <location>
        <begin position="1"/>
        <end position="11"/>
    </location>
</feature>
<dbReference type="SUPFAM" id="SSF51206">
    <property type="entry name" value="cAMP-binding domain-like"/>
    <property type="match status" value="1"/>
</dbReference>
<evidence type="ECO:0000313" key="15">
    <source>
        <dbReference type="EMBL" id="KAK9816960.1"/>
    </source>
</evidence>
<dbReference type="InterPro" id="IPR000595">
    <property type="entry name" value="cNMP-bd_dom"/>
</dbReference>